<dbReference type="SMR" id="A0A7M7LNL9"/>
<feature type="domain" description="Peptidase S1" evidence="8">
    <location>
        <begin position="24"/>
        <end position="250"/>
    </location>
</feature>
<keyword evidence="10" id="KW-1185">Reference proteome</keyword>
<keyword evidence="3 6" id="KW-0720">Serine protease</keyword>
<dbReference type="InterPro" id="IPR043504">
    <property type="entry name" value="Peptidase_S1_PA_chymotrypsin"/>
</dbReference>
<dbReference type="Gene3D" id="2.40.10.10">
    <property type="entry name" value="Trypsin-like serine proteases"/>
    <property type="match status" value="1"/>
</dbReference>
<dbReference type="InterPro" id="IPR033116">
    <property type="entry name" value="TRYPSIN_SER"/>
</dbReference>
<dbReference type="PROSITE" id="PS50240">
    <property type="entry name" value="TRYPSIN_DOM"/>
    <property type="match status" value="1"/>
</dbReference>
<keyword evidence="4" id="KW-1015">Disulfide bond</keyword>
<dbReference type="InterPro" id="IPR001254">
    <property type="entry name" value="Trypsin_dom"/>
</dbReference>
<evidence type="ECO:0000313" key="10">
    <source>
        <dbReference type="Proteomes" id="UP000002358"/>
    </source>
</evidence>
<dbReference type="PRINTS" id="PR00722">
    <property type="entry name" value="CHYMOTRYPSIN"/>
</dbReference>
<evidence type="ECO:0000256" key="7">
    <source>
        <dbReference type="SAM" id="SignalP"/>
    </source>
</evidence>
<keyword evidence="2 6" id="KW-0378">Hydrolase</keyword>
<dbReference type="CDD" id="cd00190">
    <property type="entry name" value="Tryp_SPc"/>
    <property type="match status" value="1"/>
</dbReference>
<reference evidence="9" key="1">
    <citation type="submission" date="2021-01" db="UniProtKB">
        <authorList>
            <consortium name="EnsemblMetazoa"/>
        </authorList>
    </citation>
    <scope>IDENTIFICATION</scope>
</reference>
<keyword evidence="1 6" id="KW-0645">Protease</keyword>
<dbReference type="SMART" id="SM00020">
    <property type="entry name" value="Tryp_SPc"/>
    <property type="match status" value="1"/>
</dbReference>
<evidence type="ECO:0000256" key="3">
    <source>
        <dbReference type="ARBA" id="ARBA00022825"/>
    </source>
</evidence>
<protein>
    <recommendedName>
        <fullName evidence="8">Peptidase S1 domain-containing protein</fullName>
    </recommendedName>
</protein>
<feature type="signal peptide" evidence="7">
    <location>
        <begin position="1"/>
        <end position="18"/>
    </location>
</feature>
<dbReference type="InterPro" id="IPR009003">
    <property type="entry name" value="Peptidase_S1_PA"/>
</dbReference>
<evidence type="ECO:0000256" key="6">
    <source>
        <dbReference type="RuleBase" id="RU363034"/>
    </source>
</evidence>
<dbReference type="Proteomes" id="UP000002358">
    <property type="component" value="Chromosome 1"/>
</dbReference>
<organism evidence="9 10">
    <name type="scientific">Nasonia vitripennis</name>
    <name type="common">Parasitic wasp</name>
    <dbReference type="NCBI Taxonomy" id="7425"/>
    <lineage>
        <taxon>Eukaryota</taxon>
        <taxon>Metazoa</taxon>
        <taxon>Ecdysozoa</taxon>
        <taxon>Arthropoda</taxon>
        <taxon>Hexapoda</taxon>
        <taxon>Insecta</taxon>
        <taxon>Pterygota</taxon>
        <taxon>Neoptera</taxon>
        <taxon>Endopterygota</taxon>
        <taxon>Hymenoptera</taxon>
        <taxon>Apocrita</taxon>
        <taxon>Proctotrupomorpha</taxon>
        <taxon>Chalcidoidea</taxon>
        <taxon>Pteromalidae</taxon>
        <taxon>Pteromalinae</taxon>
        <taxon>Nasonia</taxon>
    </lineage>
</organism>
<feature type="chain" id="PRO_5029640123" description="Peptidase S1 domain-containing protein" evidence="7">
    <location>
        <begin position="19"/>
        <end position="251"/>
    </location>
</feature>
<dbReference type="OrthoDB" id="10051896at2759"/>
<name>A0A7M7LNL9_NASVI</name>
<proteinExistence type="inferred from homology"/>
<dbReference type="InterPro" id="IPR001314">
    <property type="entry name" value="Peptidase_S1A"/>
</dbReference>
<evidence type="ECO:0000259" key="8">
    <source>
        <dbReference type="PROSITE" id="PS50240"/>
    </source>
</evidence>
<dbReference type="SUPFAM" id="SSF50494">
    <property type="entry name" value="Trypsin-like serine proteases"/>
    <property type="match status" value="1"/>
</dbReference>
<dbReference type="Pfam" id="PF00089">
    <property type="entry name" value="Trypsin"/>
    <property type="match status" value="1"/>
</dbReference>
<dbReference type="InterPro" id="IPR018114">
    <property type="entry name" value="TRYPSIN_HIS"/>
</dbReference>
<dbReference type="FunFam" id="2.40.10.10:FF:000034">
    <property type="entry name" value="Eupolytin"/>
    <property type="match status" value="1"/>
</dbReference>
<comment type="similarity">
    <text evidence="5">Belongs to the peptidase S1 family. CLIP subfamily.</text>
</comment>
<sequence length="251" mass="28282">MAFLWLFYLLLIQCGVQCRRVKRIIGGDNIDIKAAPYMLSMRLDDRHICGAVIISKKWSLTAAHCCIHINPNEQFSLRSGSAKLDEGGTVHQVTQVERHNKYQDDDDDYDLCALRVHPPFEFKDAKPVKLPYPGVPLQDSWGRVTGWGYTEPDVEKLSPVLKSIDVKKVDLKHCKYAYRNSYTIHDRDVCYGSGSHSKDACQGDSGGPLVNEDMVLIGVVSFGEDCGYSHLPGIYTDVVQFRNWIKNATDV</sequence>
<dbReference type="PANTHER" id="PTHR24256">
    <property type="entry name" value="TRYPTASE-RELATED"/>
    <property type="match status" value="1"/>
</dbReference>
<gene>
    <name evidence="9" type="primary">100678719</name>
</gene>
<dbReference type="GO" id="GO:0004252">
    <property type="term" value="F:serine-type endopeptidase activity"/>
    <property type="evidence" value="ECO:0007669"/>
    <property type="project" value="InterPro"/>
</dbReference>
<dbReference type="PROSITE" id="PS00134">
    <property type="entry name" value="TRYPSIN_HIS"/>
    <property type="match status" value="1"/>
</dbReference>
<evidence type="ECO:0000256" key="1">
    <source>
        <dbReference type="ARBA" id="ARBA00022670"/>
    </source>
</evidence>
<evidence type="ECO:0000256" key="4">
    <source>
        <dbReference type="ARBA" id="ARBA00023157"/>
    </source>
</evidence>
<dbReference type="InterPro" id="IPR051487">
    <property type="entry name" value="Ser/Thr_Proteases_Immune/Dev"/>
</dbReference>
<accession>A0A7M7LNL9</accession>
<evidence type="ECO:0000256" key="5">
    <source>
        <dbReference type="ARBA" id="ARBA00024195"/>
    </source>
</evidence>
<dbReference type="PROSITE" id="PS00135">
    <property type="entry name" value="TRYPSIN_SER"/>
    <property type="match status" value="1"/>
</dbReference>
<dbReference type="EnsemblMetazoa" id="XM_003425885">
    <property type="protein sequence ID" value="XP_003425933"/>
    <property type="gene ID" value="LOC100678719"/>
</dbReference>
<dbReference type="GO" id="GO:0006508">
    <property type="term" value="P:proteolysis"/>
    <property type="evidence" value="ECO:0007669"/>
    <property type="project" value="UniProtKB-KW"/>
</dbReference>
<evidence type="ECO:0000313" key="9">
    <source>
        <dbReference type="EnsemblMetazoa" id="XP_003425933"/>
    </source>
</evidence>
<evidence type="ECO:0000256" key="2">
    <source>
        <dbReference type="ARBA" id="ARBA00022801"/>
    </source>
</evidence>
<dbReference type="InParanoid" id="A0A7M7LNL9"/>
<keyword evidence="7" id="KW-0732">Signal</keyword>
<dbReference type="KEGG" id="nvi:100678719"/>
<dbReference type="AlphaFoldDB" id="A0A7M7LNL9"/>